<keyword evidence="2" id="KW-1185">Reference proteome</keyword>
<organism evidence="1 2">
    <name type="scientific">Rhizopogon vesiculosus</name>
    <dbReference type="NCBI Taxonomy" id="180088"/>
    <lineage>
        <taxon>Eukaryota</taxon>
        <taxon>Fungi</taxon>
        <taxon>Dikarya</taxon>
        <taxon>Basidiomycota</taxon>
        <taxon>Agaricomycotina</taxon>
        <taxon>Agaricomycetes</taxon>
        <taxon>Agaricomycetidae</taxon>
        <taxon>Boletales</taxon>
        <taxon>Suillineae</taxon>
        <taxon>Rhizopogonaceae</taxon>
        <taxon>Rhizopogon</taxon>
    </lineage>
</organism>
<dbReference type="OrthoDB" id="276721at2759"/>
<reference evidence="1 2" key="1">
    <citation type="submission" date="2016-03" db="EMBL/GenBank/DDBJ databases">
        <title>Comparative genomics of the ectomycorrhizal sister species Rhizopogon vinicolor and Rhizopogon vesiculosus (Basidiomycota: Boletales) reveals a divergence of the mating type B locus.</title>
        <authorList>
            <person name="Mujic A.B."/>
            <person name="Kuo A."/>
            <person name="Tritt A."/>
            <person name="Lipzen A."/>
            <person name="Chen C."/>
            <person name="Johnson J."/>
            <person name="Sharma A."/>
            <person name="Barry K."/>
            <person name="Grigoriev I.V."/>
            <person name="Spatafora J.W."/>
        </authorList>
    </citation>
    <scope>NUCLEOTIDE SEQUENCE [LARGE SCALE GENOMIC DNA]</scope>
    <source>
        <strain evidence="1 2">AM-OR11-056</strain>
    </source>
</reference>
<sequence>MLFDVAISGVLQLFWEALQNSERPYSSMDGKSTFLVPPNQITPLKLQQTEWRKVDALNSATYADILPG</sequence>
<comment type="caution">
    <text evidence="1">The sequence shown here is derived from an EMBL/GenBank/DDBJ whole genome shotgun (WGS) entry which is preliminary data.</text>
</comment>
<proteinExistence type="predicted"/>
<dbReference type="EMBL" id="LVVM01000993">
    <property type="protein sequence ID" value="OJA19510.1"/>
    <property type="molecule type" value="Genomic_DNA"/>
</dbReference>
<accession>A0A1J8QCX8</accession>
<gene>
    <name evidence="1" type="ORF">AZE42_03210</name>
</gene>
<dbReference type="Proteomes" id="UP000183567">
    <property type="component" value="Unassembled WGS sequence"/>
</dbReference>
<evidence type="ECO:0000313" key="2">
    <source>
        <dbReference type="Proteomes" id="UP000183567"/>
    </source>
</evidence>
<name>A0A1J8QCX8_9AGAM</name>
<dbReference type="AlphaFoldDB" id="A0A1J8QCX8"/>
<protein>
    <submittedName>
        <fullName evidence="1">Uncharacterized protein</fullName>
    </submittedName>
</protein>
<evidence type="ECO:0000313" key="1">
    <source>
        <dbReference type="EMBL" id="OJA19510.1"/>
    </source>
</evidence>